<name>X1V2K3_9ZZZZ</name>
<keyword evidence="1" id="KW-1133">Transmembrane helix</keyword>
<protein>
    <submittedName>
        <fullName evidence="2">Uncharacterized protein</fullName>
    </submittedName>
</protein>
<sequence length="47" mass="5556">MRNEKILKPITYWSSLLYFGIPSMVITIFIYYLWPYLNKIGTPAIVS</sequence>
<proteinExistence type="predicted"/>
<keyword evidence="1" id="KW-0472">Membrane</keyword>
<comment type="caution">
    <text evidence="2">The sequence shown here is derived from an EMBL/GenBank/DDBJ whole genome shotgun (WGS) entry which is preliminary data.</text>
</comment>
<keyword evidence="1" id="KW-0812">Transmembrane</keyword>
<reference evidence="2" key="1">
    <citation type="journal article" date="2014" name="Front. Microbiol.">
        <title>High frequency of phylogenetically diverse reductive dehalogenase-homologous genes in deep subseafloor sedimentary metagenomes.</title>
        <authorList>
            <person name="Kawai M."/>
            <person name="Futagami T."/>
            <person name="Toyoda A."/>
            <person name="Takaki Y."/>
            <person name="Nishi S."/>
            <person name="Hori S."/>
            <person name="Arai W."/>
            <person name="Tsubouchi T."/>
            <person name="Morono Y."/>
            <person name="Uchiyama I."/>
            <person name="Ito T."/>
            <person name="Fujiyama A."/>
            <person name="Inagaki F."/>
            <person name="Takami H."/>
        </authorList>
    </citation>
    <scope>NUCLEOTIDE SEQUENCE</scope>
    <source>
        <strain evidence="2">Expedition CK06-06</strain>
    </source>
</reference>
<dbReference type="AlphaFoldDB" id="X1V2K3"/>
<evidence type="ECO:0000256" key="1">
    <source>
        <dbReference type="SAM" id="Phobius"/>
    </source>
</evidence>
<accession>X1V2K3</accession>
<evidence type="ECO:0000313" key="2">
    <source>
        <dbReference type="EMBL" id="GAJ23958.1"/>
    </source>
</evidence>
<feature type="transmembrane region" description="Helical" evidence="1">
    <location>
        <begin position="12"/>
        <end position="34"/>
    </location>
</feature>
<gene>
    <name evidence="2" type="ORF">S12H4_57632</name>
</gene>
<feature type="non-terminal residue" evidence="2">
    <location>
        <position position="47"/>
    </location>
</feature>
<organism evidence="2">
    <name type="scientific">marine sediment metagenome</name>
    <dbReference type="NCBI Taxonomy" id="412755"/>
    <lineage>
        <taxon>unclassified sequences</taxon>
        <taxon>metagenomes</taxon>
        <taxon>ecological metagenomes</taxon>
    </lineage>
</organism>
<dbReference type="EMBL" id="BARW01037305">
    <property type="protein sequence ID" value="GAJ23958.1"/>
    <property type="molecule type" value="Genomic_DNA"/>
</dbReference>